<evidence type="ECO:0000256" key="3">
    <source>
        <dbReference type="ARBA" id="ARBA00022792"/>
    </source>
</evidence>
<comment type="caution">
    <text evidence="10">Lacks conserved residue(s) required for the propagation of feature annotation.</text>
</comment>
<evidence type="ECO:0000256" key="5">
    <source>
        <dbReference type="ARBA" id="ARBA00022989"/>
    </source>
</evidence>
<evidence type="ECO:0000256" key="6">
    <source>
        <dbReference type="ARBA" id="ARBA00023054"/>
    </source>
</evidence>
<dbReference type="Proteomes" id="UP000279259">
    <property type="component" value="Unassembled WGS sequence"/>
</dbReference>
<dbReference type="EMBL" id="RSCD01000022">
    <property type="protein sequence ID" value="RSH83942.1"/>
    <property type="molecule type" value="Genomic_DNA"/>
</dbReference>
<feature type="transmembrane region" description="Helical" evidence="10">
    <location>
        <begin position="298"/>
        <end position="318"/>
    </location>
</feature>
<evidence type="ECO:0000256" key="4">
    <source>
        <dbReference type="ARBA" id="ARBA00022946"/>
    </source>
</evidence>
<evidence type="ECO:0000256" key="7">
    <source>
        <dbReference type="ARBA" id="ARBA00023128"/>
    </source>
</evidence>
<dbReference type="OrthoDB" id="5595506at2759"/>
<dbReference type="PANTHER" id="PTHR31961:SF3">
    <property type="entry name" value="SENSITIVE TO HIGH EXPRESSION PROTEIN 9, MITOCHONDRIAL"/>
    <property type="match status" value="1"/>
</dbReference>
<dbReference type="Pfam" id="PF05546">
    <property type="entry name" value="She9_MDM33"/>
    <property type="match status" value="1"/>
</dbReference>
<evidence type="ECO:0000256" key="9">
    <source>
        <dbReference type="ARBA" id="ARBA00024807"/>
    </source>
</evidence>
<keyword evidence="5 10" id="KW-1133">Transmembrane helix</keyword>
<name>A0A427XYQ5_9TREE</name>
<comment type="similarity">
    <text evidence="1 10">Belongs to the SHE9 family.</text>
</comment>
<keyword evidence="8 10" id="KW-0472">Membrane</keyword>
<feature type="region of interest" description="Disordered" evidence="11">
    <location>
        <begin position="70"/>
        <end position="124"/>
    </location>
</feature>
<comment type="caution">
    <text evidence="12">The sequence shown here is derived from an EMBL/GenBank/DDBJ whole genome shotgun (WGS) entry which is preliminary data.</text>
</comment>
<organism evidence="12 13">
    <name type="scientific">Saitozyma podzolica</name>
    <dbReference type="NCBI Taxonomy" id="1890683"/>
    <lineage>
        <taxon>Eukaryota</taxon>
        <taxon>Fungi</taxon>
        <taxon>Dikarya</taxon>
        <taxon>Basidiomycota</taxon>
        <taxon>Agaricomycotina</taxon>
        <taxon>Tremellomycetes</taxon>
        <taxon>Tremellales</taxon>
        <taxon>Trimorphomycetaceae</taxon>
        <taxon>Saitozyma</taxon>
    </lineage>
</organism>
<keyword evidence="6" id="KW-0175">Coiled coil</keyword>
<evidence type="ECO:0000256" key="1">
    <source>
        <dbReference type="ARBA" id="ARBA00007472"/>
    </source>
</evidence>
<evidence type="ECO:0000313" key="12">
    <source>
        <dbReference type="EMBL" id="RSH83942.1"/>
    </source>
</evidence>
<comment type="function">
    <text evidence="9">Required for the maintenance of the structure of the mitochondrial inner membrane. Involved in mitochondrial morphology. Causes growth arrest when highly overexpressed.</text>
</comment>
<comment type="subcellular location">
    <subcellularLocation>
        <location evidence="10">Mitochondrion inner membrane</location>
        <topology evidence="10">Multi-pass membrane protein</topology>
    </subcellularLocation>
</comment>
<gene>
    <name evidence="12" type="primary">SHE9</name>
    <name evidence="12" type="ORF">EHS25_005186</name>
</gene>
<keyword evidence="3 10" id="KW-0999">Mitochondrion inner membrane</keyword>
<evidence type="ECO:0000256" key="10">
    <source>
        <dbReference type="RuleBase" id="RU364128"/>
    </source>
</evidence>
<dbReference type="GO" id="GO:0005743">
    <property type="term" value="C:mitochondrial inner membrane"/>
    <property type="evidence" value="ECO:0007669"/>
    <property type="project" value="UniProtKB-SubCell"/>
</dbReference>
<keyword evidence="13" id="KW-1185">Reference proteome</keyword>
<reference evidence="12 13" key="1">
    <citation type="submission" date="2018-11" db="EMBL/GenBank/DDBJ databases">
        <title>Genome sequence of Saitozyma podzolica DSM 27192.</title>
        <authorList>
            <person name="Aliyu H."/>
            <person name="Gorte O."/>
            <person name="Ochsenreither K."/>
        </authorList>
    </citation>
    <scope>NUCLEOTIDE SEQUENCE [LARGE SCALE GENOMIC DNA]</scope>
    <source>
        <strain evidence="12 13">DSM 27192</strain>
    </source>
</reference>
<keyword evidence="4 10" id="KW-0809">Transit peptide</keyword>
<proteinExistence type="inferred from homology"/>
<dbReference type="PANTHER" id="PTHR31961">
    <property type="entry name" value="SENSITIVE TO HIGH EXPRESSION PROTEIN 9, MITOCHONDRIAL"/>
    <property type="match status" value="1"/>
</dbReference>
<dbReference type="AlphaFoldDB" id="A0A427XYQ5"/>
<accession>A0A427XYQ5</accession>
<evidence type="ECO:0000256" key="2">
    <source>
        <dbReference type="ARBA" id="ARBA00022692"/>
    </source>
</evidence>
<feature type="compositionally biased region" description="Low complexity" evidence="11">
    <location>
        <begin position="79"/>
        <end position="98"/>
    </location>
</feature>
<sequence>MAAPRGVRVLRTFACALAPRGCIPARGVRYGPRSDIFLSSRRASSEATATASASRGDDHDPADLADRTLSQAPQEPVTSASSSPADSSDLPLRSLPSQPITPPNPSTISSPFAEPSTTRAGDPAASPLVTATATAAAQERLVALRAQLAGHSRNLADNAAKQLTLLGLRINEVTGYREVEALKDLVAERESQLSKLRESARAAKVAYDEAVSHRATSQSSVNTLLERKHAWTDSDVSRFATLVRADHASNLAVTTSSAALSSAEAAADRAFSDLMQAILRRYHEEQVWSDKIRSVSTYANLVGLVVNLVVFLGAVVVVEPWKRRKVEGEIAGLKEQIGMALAGSASTKVTTTVSETAPEQIEHKITRDNAVQVPVDHTSPIEVQNDQVDKHPSPYWATPLSGLPPSLDFVAVPSPERDLAAVGIGALAGGVVLAQLARAVFQ</sequence>
<protein>
    <recommendedName>
        <fullName evidence="10">Sensitive to high expression protein 9, mitochondrial</fullName>
    </recommendedName>
</protein>
<evidence type="ECO:0000256" key="8">
    <source>
        <dbReference type="ARBA" id="ARBA00023136"/>
    </source>
</evidence>
<keyword evidence="2 10" id="KW-0812">Transmembrane</keyword>
<dbReference type="InterPro" id="IPR008839">
    <property type="entry name" value="MDM33_fungi"/>
</dbReference>
<keyword evidence="7 10" id="KW-0496">Mitochondrion</keyword>
<comment type="subunit">
    <text evidence="10">Homooligomer.</text>
</comment>
<evidence type="ECO:0000313" key="13">
    <source>
        <dbReference type="Proteomes" id="UP000279259"/>
    </source>
</evidence>
<evidence type="ECO:0000256" key="11">
    <source>
        <dbReference type="SAM" id="MobiDB-lite"/>
    </source>
</evidence>
<dbReference type="GO" id="GO:0007007">
    <property type="term" value="P:inner mitochondrial membrane organization"/>
    <property type="evidence" value="ECO:0007669"/>
    <property type="project" value="TreeGrafter"/>
</dbReference>